<keyword evidence="2" id="KW-0808">Transferase</keyword>
<dbReference type="InterPro" id="IPR000182">
    <property type="entry name" value="GNAT_dom"/>
</dbReference>
<comment type="caution">
    <text evidence="2">The sequence shown here is derived from an EMBL/GenBank/DDBJ whole genome shotgun (WGS) entry which is preliminary data.</text>
</comment>
<dbReference type="AlphaFoldDB" id="A0A7Y0K884"/>
<dbReference type="Gene3D" id="3.40.630.30">
    <property type="match status" value="1"/>
</dbReference>
<accession>A0A7Y0K884</accession>
<reference evidence="2 3" key="1">
    <citation type="submission" date="2020-04" db="EMBL/GenBank/DDBJ databases">
        <title>Bacillus sp. UniB3 isolated from commercial digestive syrup.</title>
        <authorList>
            <person name="Thorat V."/>
            <person name="Kirdat K."/>
            <person name="Tiwarekar B."/>
            <person name="Yadav A."/>
        </authorList>
    </citation>
    <scope>NUCLEOTIDE SEQUENCE [LARGE SCALE GENOMIC DNA]</scope>
    <source>
        <strain evidence="2 3">UniB3</strain>
    </source>
</reference>
<dbReference type="GO" id="GO:0016747">
    <property type="term" value="F:acyltransferase activity, transferring groups other than amino-acyl groups"/>
    <property type="evidence" value="ECO:0007669"/>
    <property type="project" value="InterPro"/>
</dbReference>
<dbReference type="RefSeq" id="WP_169188450.1">
    <property type="nucleotide sequence ID" value="NZ_JABBPK010000001.1"/>
</dbReference>
<dbReference type="InterPro" id="IPR051531">
    <property type="entry name" value="N-acetyltransferase"/>
</dbReference>
<dbReference type="PANTHER" id="PTHR43792">
    <property type="entry name" value="GNAT FAMILY, PUTATIVE (AFU_ORTHOLOGUE AFUA_3G00765)-RELATED-RELATED"/>
    <property type="match status" value="1"/>
</dbReference>
<dbReference type="Pfam" id="PF13302">
    <property type="entry name" value="Acetyltransf_3"/>
    <property type="match status" value="1"/>
</dbReference>
<dbReference type="InterPro" id="IPR016181">
    <property type="entry name" value="Acyl_CoA_acyltransferase"/>
</dbReference>
<sequence>MEFLFTSERLGYRLLTLEDVEACEQFWGREEVMTYCGGSTDSALLPQVIDFYQQCQADFALSVYGVVDLATNQVIGAAGFNIEDSLDEVELIFHFTKDNWNKGYATEAAIACMKFAEEQGSVQKVIASASIESKASLNILGKIGFQYMGIKYFEDLEQEEAYFGFVF</sequence>
<organism evidence="2 3">
    <name type="scientific">Niallia alba</name>
    <dbReference type="NCBI Taxonomy" id="2729105"/>
    <lineage>
        <taxon>Bacteria</taxon>
        <taxon>Bacillati</taxon>
        <taxon>Bacillota</taxon>
        <taxon>Bacilli</taxon>
        <taxon>Bacillales</taxon>
        <taxon>Bacillaceae</taxon>
        <taxon>Niallia</taxon>
    </lineage>
</organism>
<dbReference type="PANTHER" id="PTHR43792:SF1">
    <property type="entry name" value="N-ACETYLTRANSFERASE DOMAIN-CONTAINING PROTEIN"/>
    <property type="match status" value="1"/>
</dbReference>
<dbReference type="Proteomes" id="UP000588491">
    <property type="component" value="Unassembled WGS sequence"/>
</dbReference>
<gene>
    <name evidence="2" type="ORF">HHU08_11120</name>
</gene>
<evidence type="ECO:0000259" key="1">
    <source>
        <dbReference type="Pfam" id="PF13302"/>
    </source>
</evidence>
<keyword evidence="3" id="KW-1185">Reference proteome</keyword>
<name>A0A7Y0K884_9BACI</name>
<feature type="domain" description="N-acetyltransferase" evidence="1">
    <location>
        <begin position="9"/>
        <end position="146"/>
    </location>
</feature>
<proteinExistence type="predicted"/>
<evidence type="ECO:0000313" key="2">
    <source>
        <dbReference type="EMBL" id="NMO77545.1"/>
    </source>
</evidence>
<dbReference type="EMBL" id="JABBPK010000001">
    <property type="protein sequence ID" value="NMO77545.1"/>
    <property type="molecule type" value="Genomic_DNA"/>
</dbReference>
<dbReference type="SUPFAM" id="SSF55729">
    <property type="entry name" value="Acyl-CoA N-acyltransferases (Nat)"/>
    <property type="match status" value="1"/>
</dbReference>
<protein>
    <submittedName>
        <fullName evidence="2">GNAT family N-acetyltransferase</fullName>
    </submittedName>
</protein>
<evidence type="ECO:0000313" key="3">
    <source>
        <dbReference type="Proteomes" id="UP000588491"/>
    </source>
</evidence>